<evidence type="ECO:0000256" key="2">
    <source>
        <dbReference type="ARBA" id="ARBA00008445"/>
    </source>
</evidence>
<keyword evidence="3 10" id="KW-0813">Transport</keyword>
<dbReference type="NCBIfam" id="TIGR00810">
    <property type="entry name" value="secG"/>
    <property type="match status" value="1"/>
</dbReference>
<evidence type="ECO:0000256" key="4">
    <source>
        <dbReference type="ARBA" id="ARBA00022475"/>
    </source>
</evidence>
<dbReference type="PRINTS" id="PR01651">
    <property type="entry name" value="SECGEXPORT"/>
</dbReference>
<evidence type="ECO:0000256" key="8">
    <source>
        <dbReference type="ARBA" id="ARBA00023010"/>
    </source>
</evidence>
<gene>
    <name evidence="12" type="primary">secG</name>
    <name evidence="12" type="ORF">IFE08_05725</name>
</gene>
<proteinExistence type="inferred from homology"/>
<keyword evidence="9 10" id="KW-0472">Membrane</keyword>
<name>A0A7S7AY80_9SPIR</name>
<protein>
    <recommendedName>
        <fullName evidence="10">Protein-export membrane protein SecG</fullName>
    </recommendedName>
</protein>
<evidence type="ECO:0000313" key="12">
    <source>
        <dbReference type="EMBL" id="QOW61861.1"/>
    </source>
</evidence>
<reference evidence="12 13" key="1">
    <citation type="submission" date="2020-09" db="EMBL/GenBank/DDBJ databases">
        <title>Characterization of Treponema spp. from bovine digital dermatitis in Korea.</title>
        <authorList>
            <person name="Espiritu H.M."/>
            <person name="Cho Y.I."/>
            <person name="Mamuad L."/>
        </authorList>
    </citation>
    <scope>NUCLEOTIDE SEQUENCE [LARGE SCALE GENOMIC DNA]</scope>
    <source>
        <strain evidence="12 13">KS1</strain>
    </source>
</reference>
<keyword evidence="4 10" id="KW-1003">Cell membrane</keyword>
<evidence type="ECO:0000256" key="6">
    <source>
        <dbReference type="ARBA" id="ARBA00022927"/>
    </source>
</evidence>
<dbReference type="Pfam" id="PF03840">
    <property type="entry name" value="SecG"/>
    <property type="match status" value="1"/>
</dbReference>
<evidence type="ECO:0000256" key="3">
    <source>
        <dbReference type="ARBA" id="ARBA00022448"/>
    </source>
</evidence>
<accession>A0A7S7AY80</accession>
<dbReference type="RefSeq" id="WP_024467047.1">
    <property type="nucleotide sequence ID" value="NZ_CP061839.1"/>
</dbReference>
<comment type="subcellular location">
    <subcellularLocation>
        <location evidence="1 10">Cell membrane</location>
        <topology evidence="1 10">Multi-pass membrane protein</topology>
    </subcellularLocation>
</comment>
<dbReference type="AlphaFoldDB" id="A0A7S7AY80"/>
<keyword evidence="8 10" id="KW-0811">Translocation</keyword>
<evidence type="ECO:0000256" key="11">
    <source>
        <dbReference type="SAM" id="MobiDB-lite"/>
    </source>
</evidence>
<keyword evidence="6 10" id="KW-0653">Protein transport</keyword>
<dbReference type="GO" id="GO:0043952">
    <property type="term" value="P:protein transport by the Sec complex"/>
    <property type="evidence" value="ECO:0007669"/>
    <property type="project" value="TreeGrafter"/>
</dbReference>
<sequence length="134" mass="14309">MGGLSIALLVLFVIICAIIIFLILLQNEEGDSLGGLFAGGSNSAFGSKSGNVLTKATYIVVTLFFVTTFLLAFLNKSSTDKGLSEEVKQKQAETSTEWWKKADNSAEDGKKEDAANTETKTENSSDNSSEKSGE</sequence>
<evidence type="ECO:0000313" key="13">
    <source>
        <dbReference type="Proteomes" id="UP000593915"/>
    </source>
</evidence>
<dbReference type="EMBL" id="CP061839">
    <property type="protein sequence ID" value="QOW61861.1"/>
    <property type="molecule type" value="Genomic_DNA"/>
</dbReference>
<dbReference type="GO" id="GO:0065002">
    <property type="term" value="P:intracellular protein transmembrane transport"/>
    <property type="evidence" value="ECO:0007669"/>
    <property type="project" value="TreeGrafter"/>
</dbReference>
<evidence type="ECO:0000256" key="7">
    <source>
        <dbReference type="ARBA" id="ARBA00022989"/>
    </source>
</evidence>
<dbReference type="InterPro" id="IPR004692">
    <property type="entry name" value="SecG"/>
</dbReference>
<organism evidence="12 13">
    <name type="scientific">Treponema pedis</name>
    <dbReference type="NCBI Taxonomy" id="409322"/>
    <lineage>
        <taxon>Bacteria</taxon>
        <taxon>Pseudomonadati</taxon>
        <taxon>Spirochaetota</taxon>
        <taxon>Spirochaetia</taxon>
        <taxon>Spirochaetales</taxon>
        <taxon>Treponemataceae</taxon>
        <taxon>Treponema</taxon>
    </lineage>
</organism>
<feature type="compositionally biased region" description="Basic and acidic residues" evidence="11">
    <location>
        <begin position="98"/>
        <end position="134"/>
    </location>
</feature>
<evidence type="ECO:0000256" key="9">
    <source>
        <dbReference type="ARBA" id="ARBA00023136"/>
    </source>
</evidence>
<feature type="region of interest" description="Disordered" evidence="11">
    <location>
        <begin position="79"/>
        <end position="134"/>
    </location>
</feature>
<evidence type="ECO:0000256" key="10">
    <source>
        <dbReference type="RuleBase" id="RU365087"/>
    </source>
</evidence>
<feature type="transmembrane region" description="Helical" evidence="10">
    <location>
        <begin position="7"/>
        <end position="25"/>
    </location>
</feature>
<evidence type="ECO:0000256" key="5">
    <source>
        <dbReference type="ARBA" id="ARBA00022692"/>
    </source>
</evidence>
<dbReference type="PANTHER" id="PTHR34182:SF1">
    <property type="entry name" value="PROTEIN-EXPORT MEMBRANE PROTEIN SECG"/>
    <property type="match status" value="1"/>
</dbReference>
<feature type="compositionally biased region" description="Basic and acidic residues" evidence="11">
    <location>
        <begin position="79"/>
        <end position="91"/>
    </location>
</feature>
<dbReference type="PANTHER" id="PTHR34182">
    <property type="entry name" value="PROTEIN-EXPORT MEMBRANE PROTEIN SECG"/>
    <property type="match status" value="1"/>
</dbReference>
<comment type="similarity">
    <text evidence="2 10">Belongs to the SecG family.</text>
</comment>
<dbReference type="GO" id="GO:0005886">
    <property type="term" value="C:plasma membrane"/>
    <property type="evidence" value="ECO:0007669"/>
    <property type="project" value="UniProtKB-SubCell"/>
</dbReference>
<feature type="transmembrane region" description="Helical" evidence="10">
    <location>
        <begin position="56"/>
        <end position="74"/>
    </location>
</feature>
<evidence type="ECO:0000256" key="1">
    <source>
        <dbReference type="ARBA" id="ARBA00004651"/>
    </source>
</evidence>
<dbReference type="Proteomes" id="UP000593915">
    <property type="component" value="Chromosome"/>
</dbReference>
<dbReference type="GO" id="GO:0015450">
    <property type="term" value="F:protein-transporting ATPase activity"/>
    <property type="evidence" value="ECO:0007669"/>
    <property type="project" value="UniProtKB-UniRule"/>
</dbReference>
<keyword evidence="5 10" id="KW-0812">Transmembrane</keyword>
<keyword evidence="7 10" id="KW-1133">Transmembrane helix</keyword>
<dbReference type="GO" id="GO:0009306">
    <property type="term" value="P:protein secretion"/>
    <property type="evidence" value="ECO:0007669"/>
    <property type="project" value="UniProtKB-UniRule"/>
</dbReference>
<comment type="function">
    <text evidence="10">Involved in protein export. Participates in an early event of protein translocation.</text>
</comment>